<protein>
    <submittedName>
        <fullName evidence="3">Uncharacterized protein</fullName>
    </submittedName>
</protein>
<keyword evidence="2" id="KW-1133">Transmembrane helix</keyword>
<sequence>MDDTSPSAAHTDAPLDLDATLPARFLDTSSDPAFLAPILSPEFGLDQPVTGIASGYQTNPAVASDGDGYLVAWTDSRAPSWSTFATRVSADGAVLDSQGIFIGAGISPTIAFDGTNYLVVNRTATLNAAPLSFHGTRVSPDGVVLDPGGFTLGHAAGEYAKHDVAFDGTNFVVTWGQVATHLARVSPDGVVLDPDGIIVDASASGWQSAPSVASDGTSSLVVWVASDERIHGARIGPSGALLDPTALVIGPAVSELYGQSNPTVTFDGQNYVVAWTASLPATERCVVIAARVTPQGIVLDPTGVVVTEGSAWDSSFNDLNAAFDGQSTVFTWTLFSESPGHWIYRARFSPAGTVLDPGGVLLDSEVMQSSVASNGSGSLVAWLDGSASNGRGSNTVRGARLAQDGSLLDAPSLPLATSSNGQLYPAVTFNGESHLVLWSDDRNDIKNGSSNDIIGARVGPTGEVYDPSGIVIGAGPSLQTSPIAVFDGASTLVSWLSTSLGGDGDGDAFYNPQIARLTPTGQIVGPVVTLPFQTINAEAPPALASSGNGALLVLASGEALKGVAIAPSGTVGPVFSVEASFNTGFNDFTALASDGDGYLLVWGAAGEALFGARLTADGQTLDPGGFRITPVGAAIRSAQVAFDGDHYLVVWEDRASGGDGAVGAARVTPSGTVLDPLGIVVTPATNVPLGGWNGPYNDTSGTLPAVTCQAGHCLVAWRHRAASVPSDAVDIHAAVVDGAGTVSSSCVLADGPGPEGAPALSAGTVEALVAYSRFTASATTSSERILSRRVAWIPCTTSATCPSEGTCDEGVCVGPLGIGEGGDGTRCREPVDADPDAGGGSGCSVPGTGLSTSPGALLPLGALGALGLLAARRRRILRDAAQPQGRRRIR</sequence>
<gene>
    <name evidence="3" type="ORF">CAP_3194</name>
</gene>
<dbReference type="STRING" id="1192034.CAP_3194"/>
<evidence type="ECO:0000313" key="3">
    <source>
        <dbReference type="EMBL" id="EYF05467.1"/>
    </source>
</evidence>
<organism evidence="3 4">
    <name type="scientific">Chondromyces apiculatus DSM 436</name>
    <dbReference type="NCBI Taxonomy" id="1192034"/>
    <lineage>
        <taxon>Bacteria</taxon>
        <taxon>Pseudomonadati</taxon>
        <taxon>Myxococcota</taxon>
        <taxon>Polyangia</taxon>
        <taxon>Polyangiales</taxon>
        <taxon>Polyangiaceae</taxon>
        <taxon>Chondromyces</taxon>
    </lineage>
</organism>
<feature type="region of interest" description="Disordered" evidence="1">
    <location>
        <begin position="823"/>
        <end position="846"/>
    </location>
</feature>
<evidence type="ECO:0000313" key="4">
    <source>
        <dbReference type="Proteomes" id="UP000019678"/>
    </source>
</evidence>
<proteinExistence type="predicted"/>
<dbReference type="EMBL" id="ASRX01000023">
    <property type="protein sequence ID" value="EYF05467.1"/>
    <property type="molecule type" value="Genomic_DNA"/>
</dbReference>
<reference evidence="3 4" key="1">
    <citation type="submission" date="2013-05" db="EMBL/GenBank/DDBJ databases">
        <title>Genome assembly of Chondromyces apiculatus DSM 436.</title>
        <authorList>
            <person name="Sharma G."/>
            <person name="Khatri I."/>
            <person name="Kaur C."/>
            <person name="Mayilraj S."/>
            <person name="Subramanian S."/>
        </authorList>
    </citation>
    <scope>NUCLEOTIDE SEQUENCE [LARGE SCALE GENOMIC DNA]</scope>
    <source>
        <strain evidence="3 4">DSM 436</strain>
    </source>
</reference>
<dbReference type="OrthoDB" id="5481789at2"/>
<name>A0A017T948_9BACT</name>
<dbReference type="eggNOG" id="COG2931">
    <property type="taxonomic scope" value="Bacteria"/>
</dbReference>
<keyword evidence="4" id="KW-1185">Reference proteome</keyword>
<dbReference type="AlphaFoldDB" id="A0A017T948"/>
<evidence type="ECO:0000256" key="2">
    <source>
        <dbReference type="SAM" id="Phobius"/>
    </source>
</evidence>
<dbReference type="RefSeq" id="WP_044241702.1">
    <property type="nucleotide sequence ID" value="NZ_ASRX01000023.1"/>
</dbReference>
<comment type="caution">
    <text evidence="3">The sequence shown here is derived from an EMBL/GenBank/DDBJ whole genome shotgun (WGS) entry which is preliminary data.</text>
</comment>
<keyword evidence="2" id="KW-0812">Transmembrane</keyword>
<evidence type="ECO:0000256" key="1">
    <source>
        <dbReference type="SAM" id="MobiDB-lite"/>
    </source>
</evidence>
<accession>A0A017T948</accession>
<keyword evidence="2" id="KW-0472">Membrane</keyword>
<feature type="transmembrane region" description="Helical" evidence="2">
    <location>
        <begin position="853"/>
        <end position="871"/>
    </location>
</feature>
<dbReference type="Proteomes" id="UP000019678">
    <property type="component" value="Unassembled WGS sequence"/>
</dbReference>